<gene>
    <name evidence="1" type="ORF">JWS13_44535</name>
</gene>
<dbReference type="EMBL" id="CP070619">
    <property type="protein sequence ID" value="QSE95174.1"/>
    <property type="molecule type" value="Genomic_DNA"/>
</dbReference>
<reference evidence="1 2" key="1">
    <citation type="journal article" date="2021" name="Microbiol. Resour. Announc.">
        <title>Complete Genome Sequences of Two Rhodococcus sp. Strains with Large and Linear Chromosomes, Isolated from Apple Rhizosphere.</title>
        <authorList>
            <person name="Benning S."/>
            <person name="Brugnone N."/>
            <person name="Siani R."/>
            <person name="Kublik S."/>
            <person name="Schloter M."/>
            <person name="Rad V."/>
        </authorList>
    </citation>
    <scope>NUCLEOTIDE SEQUENCE [LARGE SCALE GENOMIC DNA]</scope>
    <source>
        <strain evidence="1 2">R79</strain>
    </source>
</reference>
<reference evidence="1 2" key="2">
    <citation type="journal article" date="2022" name="Arch. Microbiol.">
        <title>Rhodococcus pseudokoreensis sp. nov. isolated from the rhizosphere of young M26 apple rootstocks.</title>
        <authorList>
            <person name="Kampfer P."/>
            <person name="Glaeser S.P."/>
            <person name="Blom J."/>
            <person name="Wolf J."/>
            <person name="Benning S."/>
            <person name="Schloter M."/>
            <person name="Neumann-Schaal M."/>
        </authorList>
    </citation>
    <scope>NUCLEOTIDE SEQUENCE [LARGE SCALE GENOMIC DNA]</scope>
    <source>
        <strain evidence="1 2">R79</strain>
    </source>
</reference>
<protein>
    <submittedName>
        <fullName evidence="1">Uncharacterized protein</fullName>
    </submittedName>
</protein>
<sequence length="112" mass="12209">MHAKIKGKLSRFATMCTDAGYDNADGGKLLAPMDIEIDVDYNALILRPQFDGEFLGTEWFNQEPWFVNGGPGRVVIHTGGRGVIRVTVVGTDNVAPPSTDSLLDEWEDIGEA</sequence>
<organism evidence="1 2">
    <name type="scientific">Rhodococcus pseudokoreensis</name>
    <dbReference type="NCBI Taxonomy" id="2811421"/>
    <lineage>
        <taxon>Bacteria</taxon>
        <taxon>Bacillati</taxon>
        <taxon>Actinomycetota</taxon>
        <taxon>Actinomycetes</taxon>
        <taxon>Mycobacteriales</taxon>
        <taxon>Nocardiaceae</taxon>
        <taxon>Rhodococcus</taxon>
    </lineage>
</organism>
<dbReference type="Proteomes" id="UP000662986">
    <property type="component" value="Chromosome"/>
</dbReference>
<evidence type="ECO:0000313" key="2">
    <source>
        <dbReference type="Proteomes" id="UP000662986"/>
    </source>
</evidence>
<accession>A0A974WC05</accession>
<evidence type="ECO:0000313" key="1">
    <source>
        <dbReference type="EMBL" id="QSE95174.1"/>
    </source>
</evidence>
<proteinExistence type="predicted"/>
<keyword evidence="2" id="KW-1185">Reference proteome</keyword>
<name>A0A974WC05_9NOCA</name>
<dbReference type="RefSeq" id="WP_206011418.1">
    <property type="nucleotide sequence ID" value="NZ_CP070619.1"/>
</dbReference>